<feature type="region of interest" description="Disordered" evidence="1">
    <location>
        <begin position="543"/>
        <end position="575"/>
    </location>
</feature>
<feature type="region of interest" description="Disordered" evidence="1">
    <location>
        <begin position="997"/>
        <end position="1045"/>
    </location>
</feature>
<feature type="region of interest" description="Disordered" evidence="1">
    <location>
        <begin position="919"/>
        <end position="964"/>
    </location>
</feature>
<dbReference type="EMBL" id="LS997600">
    <property type="protein sequence ID" value="SYZ62362.1"/>
    <property type="molecule type" value="Genomic_DNA"/>
</dbReference>
<name>A0A3P3YWL7_LEIBR</name>
<feature type="region of interest" description="Disordered" evidence="1">
    <location>
        <begin position="95"/>
        <end position="220"/>
    </location>
</feature>
<evidence type="ECO:0000313" key="2">
    <source>
        <dbReference type="EMBL" id="SYZ62362.1"/>
    </source>
</evidence>
<feature type="compositionally biased region" description="Gly residues" evidence="1">
    <location>
        <begin position="950"/>
        <end position="963"/>
    </location>
</feature>
<feature type="compositionally biased region" description="Low complexity" evidence="1">
    <location>
        <begin position="211"/>
        <end position="220"/>
    </location>
</feature>
<feature type="region of interest" description="Disordered" evidence="1">
    <location>
        <begin position="1"/>
        <end position="39"/>
    </location>
</feature>
<sequence length="1594" mass="168826">MIGDHGEAPEREAKRLKSGGNENGNRSGGGDVVAPWLEDHGLWSPSPPLSLVTPTRPARISLLTTTTTTTPVRLHAQHSRVEATAPTTTVVHSNVEEGNEARGSHAVLSPSQDEARDHDASVASPQRQQWTWNGEDEGNRRTPRPSSSVSSSVSLPAQAKAHSGAAVGDDRRDGGGEAVDRSPELHRADADSAPDDTENLSSTAPHPPPLQQQQQQQEASPLLPSLMPVVATARTQQAMLSLPAKQPSGAVSPALKSGPPSSQGVSQREIREPAKRLCNEVAAAPAVVAASARVTSTASPTSPSPQVWVSCAHSDLPARYRDVPGYYCTYCSYTVCTDCLPLTGLSGQSRVARITAPPSASSPAASASTVASEMDWLDAVIASPATAVRSSRAADGPHPVRAPAVVSYACESAGGGHEHTPQQRHLAEDTLPRDAAATSSSSTMVAPLRCHLCRRGDLVREEALLHEWSCEGPAPAARRHGGSSLVYDTANLYKYHHMRTQRETRLSSTAPLLAQVLAVFPATLSAGSCHRGEKTRADVWASSITQSPLQSRHRRGDAPRGAAGKSVALGRDPLPSAPPVTKRRLILTRLGAEASAAAADWRDGVALPQLDRCEEGGSFVFSVWNPRMETPLVWCAVNREAREETPTFHHHHRRRRSSAGHHGRGALPPSSSVTPLLLWLCPPSLPGLPARAFRMVVPYGLYAFANTHALALYEASDIFKKATTQLAAAAGAGDGTNSVQLTLQAQLSSVKVVPADTLRTLLVVNVMHHIATTPRPLLRQWRELPPSDPSPTPEHHRPNRLPPVQQPASPNVVHSATSRSASRKRPRRSEGEAEEDEEGHLSTAPDAEASTPPPTADLEWPHGLASPELALCVDHLLHGRSVAVYGIGSKQFFLHHVAQSAQLKHLHVTTVDASLGRADGGVGNDNSRASTSAPGNLHGGAKRGRRSAGFGNGNGSGGGGTNAPGGVAAPAASLVRQLITVGSMLVNRLHSTALKAEVQLPEHNATTPRRRQERQQNTHQLSDQKPGAATRPAERAALAGEEARAPAVARDVTSAMQRALTTSRTAAMPVDVVDVDDALSSITASGNDEREGMLDALGKSRDSLRDAGLVTVTPVRGIVREVGQSPTARSTLATAAAALGMSTSNTSAWKSQHRHRGPPSPAVLTSTPSSQRGTQFGSVEELSPATPSLPLLSPVPAFFDVLQRTVTGSLEDDGAAGTDDGNGDGDDAPPRSVCVELPEYAGHLHSLKLPPLPFTASSHRDGAASEVTWRAPAMRFASEAVRQLALKSVRRRQASRRCVRWVSLPSTTALVVLAEQMPLTASPTPVAPPRLHLSEAHQLRPGWLPPLLLVLHNIDMLNMEEAGLLMQLCAEFAYPHPHLQLLVSFDDPRWPLTPLAGALERMGMCAVQLRSLLLPRVHEMQYVSSIRLLTDSEAMAAGGAGSLGLKAMGHGAPTATGTGSLASAGSSSGAGGGSHLLCDTMRRVLFSLPPAFSSLLRILVDVQEEMGEGQKISVFLAKDRFEQHGIMVSQGRLKALLQELTSNRIAQYDVAEHALTVMQPRKLRKVLDEVEAQRDGAGAAAATVSSRSSGPRAS</sequence>
<feature type="compositionally biased region" description="Polar residues" evidence="1">
    <location>
        <begin position="123"/>
        <end position="132"/>
    </location>
</feature>
<feature type="region of interest" description="Disordered" evidence="1">
    <location>
        <begin position="1144"/>
        <end position="1185"/>
    </location>
</feature>
<evidence type="ECO:0000256" key="1">
    <source>
        <dbReference type="SAM" id="MobiDB-lite"/>
    </source>
</evidence>
<feature type="region of interest" description="Disordered" evidence="1">
    <location>
        <begin position="244"/>
        <end position="267"/>
    </location>
</feature>
<feature type="compositionally biased region" description="Polar residues" evidence="1">
    <location>
        <begin position="924"/>
        <end position="934"/>
    </location>
</feature>
<proteinExistence type="predicted"/>
<accession>A0A3P3YWL7</accession>
<feature type="region of interest" description="Disordered" evidence="1">
    <location>
        <begin position="1575"/>
        <end position="1594"/>
    </location>
</feature>
<dbReference type="Proteomes" id="UP000319462">
    <property type="component" value="Chromosome 1"/>
</dbReference>
<reference evidence="2 3" key="1">
    <citation type="submission" date="2018-09" db="EMBL/GenBank/DDBJ databases">
        <authorList>
            <person name="Peiro R."/>
            <person name="Begona"/>
            <person name="Cbmso G."/>
            <person name="Lopez M."/>
            <person name="Gonzalez S."/>
        </authorList>
    </citation>
    <scope>NUCLEOTIDE SEQUENCE [LARGE SCALE GENOMIC DNA]</scope>
</reference>
<feature type="region of interest" description="Disordered" evidence="1">
    <location>
        <begin position="644"/>
        <end position="668"/>
    </location>
</feature>
<feature type="compositionally biased region" description="Basic and acidic residues" evidence="1">
    <location>
        <begin position="168"/>
        <end position="190"/>
    </location>
</feature>
<feature type="compositionally biased region" description="Polar residues" evidence="1">
    <location>
        <begin position="1163"/>
        <end position="1177"/>
    </location>
</feature>
<feature type="compositionally biased region" description="Basic residues" evidence="1">
    <location>
        <begin position="648"/>
        <end position="664"/>
    </location>
</feature>
<feature type="region of interest" description="Disordered" evidence="1">
    <location>
        <begin position="1210"/>
        <end position="1233"/>
    </location>
</feature>
<feature type="compositionally biased region" description="Basic and acidic residues" evidence="1">
    <location>
        <begin position="1"/>
        <end position="15"/>
    </location>
</feature>
<organism evidence="2 3">
    <name type="scientific">Leishmania braziliensis MHOM/BR/75/M2904</name>
    <dbReference type="NCBI Taxonomy" id="420245"/>
    <lineage>
        <taxon>Eukaryota</taxon>
        <taxon>Discoba</taxon>
        <taxon>Euglenozoa</taxon>
        <taxon>Kinetoplastea</taxon>
        <taxon>Metakinetoplastina</taxon>
        <taxon>Trypanosomatida</taxon>
        <taxon>Trypanosomatidae</taxon>
        <taxon>Leishmaniinae</taxon>
        <taxon>Leishmania</taxon>
        <taxon>Leishmania braziliensis species complex</taxon>
    </lineage>
</organism>
<gene>
    <name evidence="2" type="ORF">LBRM2904_01.0670</name>
</gene>
<protein>
    <submittedName>
        <fullName evidence="2">Hypothetical_protein</fullName>
    </submittedName>
</protein>
<evidence type="ECO:0000313" key="3">
    <source>
        <dbReference type="Proteomes" id="UP000319462"/>
    </source>
</evidence>
<feature type="region of interest" description="Disordered" evidence="1">
    <location>
        <begin position="780"/>
        <end position="861"/>
    </location>
</feature>
<feature type="compositionally biased region" description="Polar residues" evidence="1">
    <location>
        <begin position="1583"/>
        <end position="1594"/>
    </location>
</feature>
<feature type="compositionally biased region" description="Low complexity" evidence="1">
    <location>
        <begin position="1026"/>
        <end position="1045"/>
    </location>
</feature>